<evidence type="ECO:0000256" key="4">
    <source>
        <dbReference type="ARBA" id="ARBA00022741"/>
    </source>
</evidence>
<dbReference type="SUPFAM" id="SSF52540">
    <property type="entry name" value="P-loop containing nucleoside triphosphate hydrolases"/>
    <property type="match status" value="1"/>
</dbReference>
<accession>A0A8T0L719</accession>
<dbReference type="PROSITE" id="PS00211">
    <property type="entry name" value="ABC_TRANSPORTER_1"/>
    <property type="match status" value="1"/>
</dbReference>
<dbReference type="PANTHER" id="PTHR19229:SF154">
    <property type="entry name" value="ABC TRANSPORTER A FAMILY MEMBER 3-RELATED"/>
    <property type="match status" value="1"/>
</dbReference>
<dbReference type="InterPro" id="IPR027500">
    <property type="entry name" value="Ribosomal_eS1_euk"/>
</dbReference>
<dbReference type="HAMAP" id="MF_03122">
    <property type="entry name" value="Ribosomal_eS1_euk"/>
    <property type="match status" value="1"/>
</dbReference>
<keyword evidence="9 10" id="KW-0687">Ribonucleoprotein</keyword>
<keyword evidence="5" id="KW-0067">ATP-binding</keyword>
<evidence type="ECO:0000256" key="5">
    <source>
        <dbReference type="ARBA" id="ARBA00022840"/>
    </source>
</evidence>
<dbReference type="GO" id="GO:0140359">
    <property type="term" value="F:ABC-type transporter activity"/>
    <property type="evidence" value="ECO:0007669"/>
    <property type="project" value="InterPro"/>
</dbReference>
<dbReference type="InterPro" id="IPR003593">
    <property type="entry name" value="AAA+_ATPase"/>
</dbReference>
<evidence type="ECO:0000256" key="8">
    <source>
        <dbReference type="ARBA" id="ARBA00023136"/>
    </source>
</evidence>
<dbReference type="GO" id="GO:0005319">
    <property type="term" value="F:lipid transporter activity"/>
    <property type="evidence" value="ECO:0007669"/>
    <property type="project" value="TreeGrafter"/>
</dbReference>
<dbReference type="Gene3D" id="3.40.50.300">
    <property type="entry name" value="P-loop containing nucleotide triphosphate hydrolases"/>
    <property type="match status" value="1"/>
</dbReference>
<evidence type="ECO:0000256" key="6">
    <source>
        <dbReference type="ARBA" id="ARBA00022980"/>
    </source>
</evidence>
<evidence type="ECO:0000313" key="13">
    <source>
        <dbReference type="EMBL" id="KAG2407716.1"/>
    </source>
</evidence>
<feature type="transmembrane region" description="Helical" evidence="11">
    <location>
        <begin position="34"/>
        <end position="52"/>
    </location>
</feature>
<dbReference type="Pfam" id="PF24526">
    <property type="entry name" value="ABCA12_C"/>
    <property type="match status" value="1"/>
</dbReference>
<evidence type="ECO:0000256" key="7">
    <source>
        <dbReference type="ARBA" id="ARBA00022989"/>
    </source>
</evidence>
<dbReference type="AlphaFoldDB" id="A0A8T0L719"/>
<evidence type="ECO:0000259" key="12">
    <source>
        <dbReference type="PROSITE" id="PS50893"/>
    </source>
</evidence>
<dbReference type="GO" id="GO:0022627">
    <property type="term" value="C:cytosolic small ribosomal subunit"/>
    <property type="evidence" value="ECO:0007669"/>
    <property type="project" value="UniProtKB-UniRule"/>
</dbReference>
<feature type="transmembrane region" description="Helical" evidence="11">
    <location>
        <begin position="340"/>
        <end position="363"/>
    </location>
</feature>
<dbReference type="PROSITE" id="PS50893">
    <property type="entry name" value="ABC_TRANSPORTER_2"/>
    <property type="match status" value="1"/>
</dbReference>
<dbReference type="SMART" id="SM01397">
    <property type="entry name" value="Ribosomal_S3Ae"/>
    <property type="match status" value="1"/>
</dbReference>
<protein>
    <recommendedName>
        <fullName evidence="10">Small ribosomal subunit protein eS1</fullName>
    </recommendedName>
</protein>
<gene>
    <name evidence="13" type="ORF">HKW66_Vig0025380</name>
</gene>
<organism evidence="13 14">
    <name type="scientific">Phaseolus angularis</name>
    <name type="common">Azuki bean</name>
    <name type="synonym">Vigna angularis</name>
    <dbReference type="NCBI Taxonomy" id="3914"/>
    <lineage>
        <taxon>Eukaryota</taxon>
        <taxon>Viridiplantae</taxon>
        <taxon>Streptophyta</taxon>
        <taxon>Embryophyta</taxon>
        <taxon>Tracheophyta</taxon>
        <taxon>Spermatophyta</taxon>
        <taxon>Magnoliopsida</taxon>
        <taxon>eudicotyledons</taxon>
        <taxon>Gunneridae</taxon>
        <taxon>Pentapetalae</taxon>
        <taxon>rosids</taxon>
        <taxon>fabids</taxon>
        <taxon>Fabales</taxon>
        <taxon>Fabaceae</taxon>
        <taxon>Papilionoideae</taxon>
        <taxon>50 kb inversion clade</taxon>
        <taxon>NPAAA clade</taxon>
        <taxon>indigoferoid/millettioid clade</taxon>
        <taxon>Phaseoleae</taxon>
        <taxon>Vigna</taxon>
    </lineage>
</organism>
<dbReference type="GO" id="GO:0003735">
    <property type="term" value="F:structural constituent of ribosome"/>
    <property type="evidence" value="ECO:0007669"/>
    <property type="project" value="UniProtKB-UniRule"/>
</dbReference>
<dbReference type="InterPro" id="IPR001593">
    <property type="entry name" value="Ribosomal_eS1"/>
</dbReference>
<reference evidence="13 14" key="1">
    <citation type="submission" date="2020-05" db="EMBL/GenBank/DDBJ databases">
        <title>Vigna angularis (adzuki bean) Var. LongXiaoDou No. 4 denovo assembly.</title>
        <authorList>
            <person name="Xiang H."/>
        </authorList>
    </citation>
    <scope>NUCLEOTIDE SEQUENCE [LARGE SCALE GENOMIC DNA]</scope>
    <source>
        <tissue evidence="13">Leaf</tissue>
    </source>
</reference>
<comment type="similarity">
    <text evidence="2">Belongs to the ABC transporter superfamily. ABCA family. CPR flippase (TC 3.A.1.211) subfamily.</text>
</comment>
<evidence type="ECO:0000256" key="11">
    <source>
        <dbReference type="SAM" id="Phobius"/>
    </source>
</evidence>
<feature type="transmembrane region" description="Helical" evidence="11">
    <location>
        <begin position="460"/>
        <end position="479"/>
    </location>
</feature>
<evidence type="ECO:0000256" key="2">
    <source>
        <dbReference type="ARBA" id="ARBA00008526"/>
    </source>
</evidence>
<dbReference type="GO" id="GO:0006412">
    <property type="term" value="P:translation"/>
    <property type="evidence" value="ECO:0007669"/>
    <property type="project" value="UniProtKB-UniRule"/>
</dbReference>
<dbReference type="FunFam" id="3.40.50.300:FF:000633">
    <property type="entry name" value="ABC transporter A family member 7"/>
    <property type="match status" value="1"/>
</dbReference>
<keyword evidence="8 11" id="KW-0472">Membrane</keyword>
<dbReference type="Pfam" id="PF00005">
    <property type="entry name" value="ABC_tran"/>
    <property type="match status" value="1"/>
</dbReference>
<evidence type="ECO:0000313" key="14">
    <source>
        <dbReference type="Proteomes" id="UP000743370"/>
    </source>
</evidence>
<sequence>MANSASASFFTQAKALLLKNITFQKRNVKTNVRLILFPAVLCVLLFVLQLLFDTQLDKSKFKCGCVCADNRTQISQCPNSEKRCGVQYSDFFQAAMCPIPNPVEWPPLLQLPAPPNRAVRTGFLPFFDLPDASCRRTDSCPLSLLFTGENHSFALSVSEKMFRSTLSISDFGSNFLAGLAVNVLEIKSLGLLFMPHGYFCNVYLQSIVPLLVVPKDCVDVEIKCALAKNLWRNSSTDINSELYKGYQRGNSEGQINEIVSAFDFLNSNGNRYNVGIWYNSTYHQDTEYTANALLRVPRSVNLISNSYLQFLLGPGTKIIFEFVKEMPKPETIFRLDISSIVGPLFFTWVILQLFPVILTSLVYEKQQKLRIMMKMHGLGDRPYWMISYGYFLVTSVIYMLCFVIFGSLLGGWIILMELYPGFALYRGLYELAQFSIQGNTRGTDGMKWHNLSESTNGMKAVLIIMFAEWIVMLFAAFYIDQVLTLGSRKGPLFLLKGFQKKSPFQKLDTQMQVSKELSQMEKPDVIQEKEKVEELLLEPTINHAILCDDLRKVYPGRDGNPDKFAVRGLFLSVPPGECFGMLGPNGAGKTSFINMMIGLTKPTSGTAFVQGLDIRTQMGGIYTTMGVCPQHDLLWDNLTGREHLLFYGRLKNLRGSVLTQAVEDSLKDLNLFHGGVADKQVGKYSGGMKRRLSVAISLIGDPKIVYMDEPSSGLDPASRKRLWSVVKHAKQNQAEALCDRLGIFVNGSLQCVGNAKELKARYGGTYVLTVTTSSEHEKDVENMVQKLTPNANKIYHLSGTQKFELPKEDVRISDVFQAVDVAKRKFTVSAWGLVDTTLEDVFIKLLSLVRHGRWKEQAHLQREEGWQEEGLGTKIASEGLKHKVFEVSLVDLQGDEDHAFRKIRLRAEDIQGKNVLTNFWGMDFTTIKLRSLVRKWQTLIEAHVDVKTTDSYTLRMFCIGFTKRRVNQVKRTCYAQSSQIRHIRRKMREIMTNQAISCDLKELVRKFIPEIIGKEIEKATSSIYPLQNVFVRKVKILKAPKFDLGKLMEVHGDYSEDVGTKVERHADEIIVEEPTEIIGA</sequence>
<keyword evidence="4" id="KW-0547">Nucleotide-binding</keyword>
<keyword evidence="7 11" id="KW-1133">Transmembrane helix</keyword>
<dbReference type="PANTHER" id="PTHR19229">
    <property type="entry name" value="ATP-BINDING CASSETTE TRANSPORTER SUBFAMILY A ABCA"/>
    <property type="match status" value="1"/>
</dbReference>
<comment type="subcellular location">
    <subcellularLocation>
        <location evidence="10">Cytoplasm</location>
    </subcellularLocation>
    <subcellularLocation>
        <location evidence="1">Membrane</location>
    </subcellularLocation>
</comment>
<feature type="transmembrane region" description="Helical" evidence="11">
    <location>
        <begin position="383"/>
        <end position="415"/>
    </location>
</feature>
<dbReference type="GO" id="GO:0016020">
    <property type="term" value="C:membrane"/>
    <property type="evidence" value="ECO:0007669"/>
    <property type="project" value="UniProtKB-SubCell"/>
</dbReference>
<dbReference type="Pfam" id="PF01015">
    <property type="entry name" value="Ribosomal_S3Ae"/>
    <property type="match status" value="1"/>
</dbReference>
<evidence type="ECO:0000256" key="10">
    <source>
        <dbReference type="HAMAP-Rule" id="MF_03122"/>
    </source>
</evidence>
<dbReference type="InterPro" id="IPR003439">
    <property type="entry name" value="ABC_transporter-like_ATP-bd"/>
</dbReference>
<name>A0A8T0L719_PHAAN</name>
<dbReference type="GO" id="GO:0005524">
    <property type="term" value="F:ATP binding"/>
    <property type="evidence" value="ECO:0007669"/>
    <property type="project" value="UniProtKB-KW"/>
</dbReference>
<dbReference type="CDD" id="cd03263">
    <property type="entry name" value="ABC_subfamily_A"/>
    <property type="match status" value="1"/>
</dbReference>
<dbReference type="EMBL" id="JABFOF010000001">
    <property type="protein sequence ID" value="KAG2407716.1"/>
    <property type="molecule type" value="Genomic_DNA"/>
</dbReference>
<proteinExistence type="inferred from homology"/>
<dbReference type="SMART" id="SM00382">
    <property type="entry name" value="AAA"/>
    <property type="match status" value="1"/>
</dbReference>
<comment type="caution">
    <text evidence="10">Lacks conserved residue(s) required for the propagation of feature annotation.</text>
</comment>
<evidence type="ECO:0000256" key="1">
    <source>
        <dbReference type="ARBA" id="ARBA00004370"/>
    </source>
</evidence>
<keyword evidence="10" id="KW-0963">Cytoplasm</keyword>
<dbReference type="InterPro" id="IPR026082">
    <property type="entry name" value="ABCA"/>
</dbReference>
<dbReference type="InterPro" id="IPR017871">
    <property type="entry name" value="ABC_transporter-like_CS"/>
</dbReference>
<evidence type="ECO:0000256" key="3">
    <source>
        <dbReference type="ARBA" id="ARBA00022692"/>
    </source>
</evidence>
<evidence type="ECO:0000256" key="9">
    <source>
        <dbReference type="ARBA" id="ARBA00023274"/>
    </source>
</evidence>
<keyword evidence="6 10" id="KW-0689">Ribosomal protein</keyword>
<dbReference type="Proteomes" id="UP000743370">
    <property type="component" value="Unassembled WGS sequence"/>
</dbReference>
<keyword evidence="3 11" id="KW-0812">Transmembrane</keyword>
<comment type="subunit">
    <text evidence="10">Component of the small ribosomal subunit. Mature ribosomes consist of a small (40S) and a large (60S) subunit. The 40S subunit contains about 33 different proteins and 1 molecule of RNA (18S). The 60S subunit contains about 49 different proteins and 3 molecules of RNA (25S, 5.8S and 5S).</text>
</comment>
<feature type="domain" description="ABC transporter" evidence="12">
    <location>
        <begin position="545"/>
        <end position="771"/>
    </location>
</feature>
<comment type="caution">
    <text evidence="13">The sequence shown here is derived from an EMBL/GenBank/DDBJ whole genome shotgun (WGS) entry which is preliminary data.</text>
</comment>
<dbReference type="GO" id="GO:0016887">
    <property type="term" value="F:ATP hydrolysis activity"/>
    <property type="evidence" value="ECO:0007669"/>
    <property type="project" value="InterPro"/>
</dbReference>
<dbReference type="InterPro" id="IPR027417">
    <property type="entry name" value="P-loop_NTPase"/>
</dbReference>
<comment type="similarity">
    <text evidence="10">Belongs to the eukaryotic ribosomal protein eS1 family.</text>
</comment>